<organism evidence="1 2">
    <name type="scientific">Coccidioides immitis RMSCC 3703</name>
    <dbReference type="NCBI Taxonomy" id="454286"/>
    <lineage>
        <taxon>Eukaryota</taxon>
        <taxon>Fungi</taxon>
        <taxon>Dikarya</taxon>
        <taxon>Ascomycota</taxon>
        <taxon>Pezizomycotina</taxon>
        <taxon>Eurotiomycetes</taxon>
        <taxon>Eurotiomycetidae</taxon>
        <taxon>Onygenales</taxon>
        <taxon>Onygenaceae</taxon>
        <taxon>Coccidioides</taxon>
    </lineage>
</organism>
<gene>
    <name evidence="1" type="ORF">CISG_05083</name>
</gene>
<protein>
    <submittedName>
        <fullName evidence="1">Uncharacterized protein</fullName>
    </submittedName>
</protein>
<proteinExistence type="predicted"/>
<sequence length="130" mass="14670">MASGSYQPQRYGWLRQRQEVPFSGGLRLIPIAMPRQRVCPISILDAPVEPVGSPSRSKKGGLVSLSANNAFPRRAERRSRPVISRRVKIRIEQKTASTDILTMWRYLLLAANFPAFSTMALRIMRSNTKS</sequence>
<dbReference type="Proteomes" id="UP000054559">
    <property type="component" value="Unassembled WGS sequence"/>
</dbReference>
<dbReference type="EMBL" id="DS268140">
    <property type="protein sequence ID" value="KMU75448.1"/>
    <property type="molecule type" value="Genomic_DNA"/>
</dbReference>
<dbReference type="AlphaFoldDB" id="A0A0J8QVU3"/>
<accession>A0A0J8QVU3</accession>
<name>A0A0J8QVU3_COCIT</name>
<evidence type="ECO:0000313" key="1">
    <source>
        <dbReference type="EMBL" id="KMU75448.1"/>
    </source>
</evidence>
<reference evidence="2" key="1">
    <citation type="journal article" date="2010" name="Genome Res.">
        <title>Population genomic sequencing of Coccidioides fungi reveals recent hybridization and transposon control.</title>
        <authorList>
            <person name="Neafsey D.E."/>
            <person name="Barker B.M."/>
            <person name="Sharpton T.J."/>
            <person name="Stajich J.E."/>
            <person name="Park D.J."/>
            <person name="Whiston E."/>
            <person name="Hung C.-Y."/>
            <person name="McMahan C."/>
            <person name="White J."/>
            <person name="Sykes S."/>
            <person name="Heiman D."/>
            <person name="Young S."/>
            <person name="Zeng Q."/>
            <person name="Abouelleil A."/>
            <person name="Aftuck L."/>
            <person name="Bessette D."/>
            <person name="Brown A."/>
            <person name="FitzGerald M."/>
            <person name="Lui A."/>
            <person name="Macdonald J.P."/>
            <person name="Priest M."/>
            <person name="Orbach M.J."/>
            <person name="Galgiani J.N."/>
            <person name="Kirkland T.N."/>
            <person name="Cole G.T."/>
            <person name="Birren B.W."/>
            <person name="Henn M.R."/>
            <person name="Taylor J.W."/>
            <person name="Rounsley S.D."/>
        </authorList>
    </citation>
    <scope>NUCLEOTIDE SEQUENCE [LARGE SCALE GENOMIC DNA]</scope>
    <source>
        <strain evidence="2">RMSCC 3703</strain>
    </source>
</reference>
<evidence type="ECO:0000313" key="2">
    <source>
        <dbReference type="Proteomes" id="UP000054559"/>
    </source>
</evidence>